<reference evidence="3 4" key="1">
    <citation type="journal article" date="2014" name="Am. J. Bot.">
        <title>Genome assembly and annotation for red clover (Trifolium pratense; Fabaceae).</title>
        <authorList>
            <person name="Istvanek J."/>
            <person name="Jaros M."/>
            <person name="Krenek A."/>
            <person name="Repkova J."/>
        </authorList>
    </citation>
    <scope>NUCLEOTIDE SEQUENCE [LARGE SCALE GENOMIC DNA]</scope>
    <source>
        <strain evidence="4">cv. Tatra</strain>
        <tissue evidence="3">Young leaves</tissue>
    </source>
</reference>
<dbReference type="InterPro" id="IPR011990">
    <property type="entry name" value="TPR-like_helical_dom_sf"/>
</dbReference>
<dbReference type="EMBL" id="ASHM01002910">
    <property type="protein sequence ID" value="PNY09066.1"/>
    <property type="molecule type" value="Genomic_DNA"/>
</dbReference>
<gene>
    <name evidence="3" type="ORF">L195_g005611</name>
</gene>
<dbReference type="Pfam" id="PF01535">
    <property type="entry name" value="PPR"/>
    <property type="match status" value="1"/>
</dbReference>
<dbReference type="PANTHER" id="PTHR47926:SF376">
    <property type="entry name" value="TETRATRICOPEPTIDE-LIKE HELICAL DOMAIN SUPERFAMILY"/>
    <property type="match status" value="1"/>
</dbReference>
<dbReference type="Pfam" id="PF20431">
    <property type="entry name" value="E_motif"/>
    <property type="match status" value="1"/>
</dbReference>
<accession>A0A2K3P192</accession>
<proteinExistence type="predicted"/>
<keyword evidence="1" id="KW-0677">Repeat</keyword>
<feature type="repeat" description="PPR" evidence="2">
    <location>
        <begin position="138"/>
        <end position="172"/>
    </location>
</feature>
<dbReference type="SUPFAM" id="SSF48452">
    <property type="entry name" value="TPR-like"/>
    <property type="match status" value="1"/>
</dbReference>
<dbReference type="FunFam" id="1.25.40.10:FF:000184">
    <property type="entry name" value="Pentatricopeptide repeat-containing protein, chloroplastic"/>
    <property type="match status" value="1"/>
</dbReference>
<protein>
    <submittedName>
        <fullName evidence="3">Pentatricopeptide repeat-containing protein at1g06145-like protein</fullName>
    </submittedName>
</protein>
<name>A0A2K3P192_TRIPR</name>
<feature type="repeat" description="PPR" evidence="2">
    <location>
        <begin position="75"/>
        <end position="109"/>
    </location>
</feature>
<dbReference type="PROSITE" id="PS51375">
    <property type="entry name" value="PPR"/>
    <property type="match status" value="4"/>
</dbReference>
<dbReference type="NCBIfam" id="TIGR00756">
    <property type="entry name" value="PPR"/>
    <property type="match status" value="4"/>
</dbReference>
<dbReference type="GO" id="GO:0009451">
    <property type="term" value="P:RNA modification"/>
    <property type="evidence" value="ECO:0007669"/>
    <property type="project" value="InterPro"/>
</dbReference>
<sequence>MLQNGIVPSSYSFSSLIKACTLLTDSVAGKTIHGHVWKNGFDSHLFVQTTLVEFYSSIGHLCHARKVFDEMSERDVYAWTTMISAHVRNNDVESAAKLFDEMPERKNTATWNAVIDGYAKFGNVERVEYLFKQIPSKDIISWTTLMNCYSKNKRYDEVVKLFDEMVNEGMVVPDEVTITTAISACAHLGSLGLGKEIHFYLMMNGFGIDVYIGSTLIDMYAKCGSVERSLLVFYKLKEKNLFCWNSIIDGLATHGYAKEALRMFEEMDREGIRPNGVTFVSVLTACTHAGFIQEGRRLFGSMIEDYCISPQVEHYGCMVDLLSKGGFLEDALEMIRGMKFEPNGFIWGALLNGCKVHKNLEIAGIAVRNLMVLEPSNSGHYSLLVNMYAEVNRWSDVAKIRTEMKDLGVEKKCPGSSWIEINKEIHVFVASDKYHPSYGLVHVLLVELDEQLRLAGYVHELGSILY</sequence>
<evidence type="ECO:0000256" key="1">
    <source>
        <dbReference type="ARBA" id="ARBA00022737"/>
    </source>
</evidence>
<dbReference type="AlphaFoldDB" id="A0A2K3P192"/>
<feature type="repeat" description="PPR" evidence="2">
    <location>
        <begin position="377"/>
        <end position="411"/>
    </location>
</feature>
<organism evidence="3 4">
    <name type="scientific">Trifolium pratense</name>
    <name type="common">Red clover</name>
    <dbReference type="NCBI Taxonomy" id="57577"/>
    <lineage>
        <taxon>Eukaryota</taxon>
        <taxon>Viridiplantae</taxon>
        <taxon>Streptophyta</taxon>
        <taxon>Embryophyta</taxon>
        <taxon>Tracheophyta</taxon>
        <taxon>Spermatophyta</taxon>
        <taxon>Magnoliopsida</taxon>
        <taxon>eudicotyledons</taxon>
        <taxon>Gunneridae</taxon>
        <taxon>Pentapetalae</taxon>
        <taxon>rosids</taxon>
        <taxon>fabids</taxon>
        <taxon>Fabales</taxon>
        <taxon>Fabaceae</taxon>
        <taxon>Papilionoideae</taxon>
        <taxon>50 kb inversion clade</taxon>
        <taxon>NPAAA clade</taxon>
        <taxon>Hologalegina</taxon>
        <taxon>IRL clade</taxon>
        <taxon>Trifolieae</taxon>
        <taxon>Trifolium</taxon>
    </lineage>
</organism>
<dbReference type="Pfam" id="PF13041">
    <property type="entry name" value="PPR_2"/>
    <property type="match status" value="3"/>
</dbReference>
<evidence type="ECO:0000313" key="3">
    <source>
        <dbReference type="EMBL" id="PNY09066.1"/>
    </source>
</evidence>
<dbReference type="InterPro" id="IPR002885">
    <property type="entry name" value="PPR_rpt"/>
</dbReference>
<dbReference type="Gene3D" id="1.25.40.10">
    <property type="entry name" value="Tetratricopeptide repeat domain"/>
    <property type="match status" value="3"/>
</dbReference>
<comment type="caution">
    <text evidence="3">The sequence shown here is derived from an EMBL/GenBank/DDBJ whole genome shotgun (WGS) entry which is preliminary data.</text>
</comment>
<feature type="repeat" description="PPR" evidence="2">
    <location>
        <begin position="240"/>
        <end position="274"/>
    </location>
</feature>
<reference evidence="3 4" key="2">
    <citation type="journal article" date="2017" name="Front. Plant Sci.">
        <title>Gene Classification and Mining of Molecular Markers Useful in Red Clover (Trifolium pratense) Breeding.</title>
        <authorList>
            <person name="Istvanek J."/>
            <person name="Dluhosova J."/>
            <person name="Dluhos P."/>
            <person name="Patkova L."/>
            <person name="Nedelnik J."/>
            <person name="Repkova J."/>
        </authorList>
    </citation>
    <scope>NUCLEOTIDE SEQUENCE [LARGE SCALE GENOMIC DNA]</scope>
    <source>
        <strain evidence="4">cv. Tatra</strain>
        <tissue evidence="3">Young leaves</tissue>
    </source>
</reference>
<dbReference type="STRING" id="57577.A0A2K3P192"/>
<dbReference type="FunFam" id="1.25.40.10:FF:000934">
    <property type="entry name" value="Pentatricopeptide repeat-containing protein"/>
    <property type="match status" value="1"/>
</dbReference>
<evidence type="ECO:0000313" key="4">
    <source>
        <dbReference type="Proteomes" id="UP000236291"/>
    </source>
</evidence>
<dbReference type="GO" id="GO:0003723">
    <property type="term" value="F:RNA binding"/>
    <property type="evidence" value="ECO:0007669"/>
    <property type="project" value="InterPro"/>
</dbReference>
<dbReference type="InterPro" id="IPR046848">
    <property type="entry name" value="E_motif"/>
</dbReference>
<dbReference type="InterPro" id="IPR046960">
    <property type="entry name" value="PPR_At4g14850-like_plant"/>
</dbReference>
<dbReference type="Proteomes" id="UP000236291">
    <property type="component" value="Unassembled WGS sequence"/>
</dbReference>
<dbReference type="PANTHER" id="PTHR47926">
    <property type="entry name" value="PENTATRICOPEPTIDE REPEAT-CONTAINING PROTEIN"/>
    <property type="match status" value="1"/>
</dbReference>
<evidence type="ECO:0000256" key="2">
    <source>
        <dbReference type="PROSITE-ProRule" id="PRU00708"/>
    </source>
</evidence>